<dbReference type="GO" id="GO:0008270">
    <property type="term" value="F:zinc ion binding"/>
    <property type="evidence" value="ECO:0007669"/>
    <property type="project" value="InterPro"/>
</dbReference>
<sequence>MSQSKVAEVKAAAKGRWLEILQAVAPALKDACDHVGMHVPCPVAGGTNGFRLYSDTNETGGGVSNQHGSFKYGFELLMWVLDRDFRYVLNEVADYLQIGNGEWKGAKITTVAPPKPIDDPEKLKKCRYALRKAWQMAFDLTAPEAKIARKYLHSRGLDLKLINLYGLSKTIRFNPAMPLYGKKIIDGKVEQVYLGKHPAILSLISYSDGKVATIHRTYLGQNGQKIRFDEEGLTVESKMIMSRCEPRLLTGGAIQLASINTDIMHIAEGVETTLAVRQVLAYRGINEPVWSCVSSTLLQGFEPPKGIKHVVVWADKDTKKLIRGKMKEAGLDAATELAFRLDKERDIWVYIMYPQDDIPQGAKSVDWLDILVKHGPDAFPYHSKQLMRVA</sequence>
<dbReference type="InterPro" id="IPR055570">
    <property type="entry name" value="DUF7146"/>
</dbReference>
<protein>
    <recommendedName>
        <fullName evidence="6">Toprim domain-containing protein</fullName>
    </recommendedName>
</protein>
<organism evidence="4 5">
    <name type="scientific">Vibrio cholerae</name>
    <dbReference type="NCBI Taxonomy" id="666"/>
    <lineage>
        <taxon>Bacteria</taxon>
        <taxon>Pseudomonadati</taxon>
        <taxon>Pseudomonadota</taxon>
        <taxon>Gammaproteobacteria</taxon>
        <taxon>Vibrionales</taxon>
        <taxon>Vibrionaceae</taxon>
        <taxon>Vibrio</taxon>
    </lineage>
</organism>
<name>A0A395TE98_VIBCL</name>
<evidence type="ECO:0000313" key="4">
    <source>
        <dbReference type="EMBL" id="RGP83318.1"/>
    </source>
</evidence>
<feature type="domain" description="Toprim" evidence="2">
    <location>
        <begin position="264"/>
        <end position="377"/>
    </location>
</feature>
<comment type="caution">
    <text evidence="4">The sequence shown here is derived from an EMBL/GenBank/DDBJ whole genome shotgun (WGS) entry which is preliminary data.</text>
</comment>
<dbReference type="Pfam" id="PF08273">
    <property type="entry name" value="Zn_Ribbon_Prim"/>
    <property type="match status" value="1"/>
</dbReference>
<proteinExistence type="predicted"/>
<feature type="domain" description="DNA primase/helicase Gp4 N-terminal Bacteriophage T7-like" evidence="1">
    <location>
        <begin position="38"/>
        <end position="64"/>
    </location>
</feature>
<dbReference type="Proteomes" id="UP000266701">
    <property type="component" value="Unassembled WGS sequence"/>
</dbReference>
<gene>
    <name evidence="4" type="ORF">BC353_17580</name>
</gene>
<evidence type="ECO:0000259" key="1">
    <source>
        <dbReference type="Pfam" id="PF08273"/>
    </source>
</evidence>
<evidence type="ECO:0008006" key="6">
    <source>
        <dbReference type="Google" id="ProtNLM"/>
    </source>
</evidence>
<dbReference type="Pfam" id="PF13362">
    <property type="entry name" value="Toprim_3"/>
    <property type="match status" value="1"/>
</dbReference>
<feature type="domain" description="DUF7146" evidence="3">
    <location>
        <begin position="127"/>
        <end position="230"/>
    </location>
</feature>
<dbReference type="EMBL" id="MCBA01000187">
    <property type="protein sequence ID" value="RGP83318.1"/>
    <property type="molecule type" value="Genomic_DNA"/>
</dbReference>
<reference evidence="4 5" key="1">
    <citation type="journal article" date="2017" name="Emerg. Infect. Dis.">
        <title>Carbapenemase VCC-1-Producing Vibrio cholerae in Coastal Waters of Germany.</title>
        <authorList>
            <person name="Hammerl J.A."/>
            <person name="Jackel C."/>
            <person name="Bortolaia V."/>
            <person name="Schwartz K."/>
            <person name="Bier N."/>
            <person name="Hendriksen R.S."/>
            <person name="Guerra B."/>
            <person name="Strauch E."/>
        </authorList>
    </citation>
    <scope>NUCLEOTIDE SEQUENCE [LARGE SCALE GENOMIC DNA]</scope>
    <source>
        <strain evidence="4 5">VN-2825</strain>
    </source>
</reference>
<dbReference type="AlphaFoldDB" id="A0A395TE98"/>
<dbReference type="InterPro" id="IPR013237">
    <property type="entry name" value="Phage_T7_Gp4_N"/>
</dbReference>
<evidence type="ECO:0000259" key="3">
    <source>
        <dbReference type="Pfam" id="PF23639"/>
    </source>
</evidence>
<accession>A0A395TE98</accession>
<dbReference type="GO" id="GO:0004386">
    <property type="term" value="F:helicase activity"/>
    <property type="evidence" value="ECO:0007669"/>
    <property type="project" value="InterPro"/>
</dbReference>
<dbReference type="Pfam" id="PF23639">
    <property type="entry name" value="DUF7146"/>
    <property type="match status" value="1"/>
</dbReference>
<evidence type="ECO:0000259" key="2">
    <source>
        <dbReference type="Pfam" id="PF13362"/>
    </source>
</evidence>
<dbReference type="InterPro" id="IPR006171">
    <property type="entry name" value="TOPRIM_dom"/>
</dbReference>
<evidence type="ECO:0000313" key="5">
    <source>
        <dbReference type="Proteomes" id="UP000266701"/>
    </source>
</evidence>